<dbReference type="Proteomes" id="UP000000346">
    <property type="component" value="Chromosome"/>
</dbReference>
<dbReference type="HOGENOM" id="CLU_130233_0_0_2"/>
<accession>D9Q2X5</accession>
<dbReference type="eggNOG" id="arCOG05401">
    <property type="taxonomic scope" value="Archaea"/>
</dbReference>
<name>D9Q2X5_ACIS3</name>
<dbReference type="OrthoDB" id="56816at2157"/>
<dbReference type="RefSeq" id="WP_013267175.1">
    <property type="nucleotide sequence ID" value="NC_014374.1"/>
</dbReference>
<reference evidence="2 3" key="1">
    <citation type="journal article" date="2010" name="Appl. Environ. Microbiol.">
        <title>The genome sequence of the crenarchaeon Acidilobus saccharovorans supports a new order, Acidilobales, and suggests an important ecological role in terrestrial acidic hot springs.</title>
        <authorList>
            <person name="Mardanov A.V."/>
            <person name="Svetlitchnyi V.A."/>
            <person name="Beletsky A.V."/>
            <person name="Prokofeva M.I."/>
            <person name="Bonch-Osmolovskaya E.A."/>
            <person name="Ravin N.V."/>
            <person name="Skryabin K.G."/>
        </authorList>
    </citation>
    <scope>NUCLEOTIDE SEQUENCE [LARGE SCALE GENOMIC DNA]</scope>
    <source>
        <strain evidence="3">DSM 16705 / JCM 18335 / VKM B-2471 / 345-15</strain>
    </source>
</reference>
<dbReference type="KEGG" id="asc:ASAC_1258"/>
<proteinExistence type="predicted"/>
<protein>
    <submittedName>
        <fullName evidence="2">Uncharacterized protein</fullName>
    </submittedName>
</protein>
<dbReference type="AlphaFoldDB" id="D9Q2X5"/>
<evidence type="ECO:0000256" key="1">
    <source>
        <dbReference type="SAM" id="MobiDB-lite"/>
    </source>
</evidence>
<dbReference type="EMBL" id="CP001742">
    <property type="protein sequence ID" value="ADL19663.1"/>
    <property type="molecule type" value="Genomic_DNA"/>
</dbReference>
<evidence type="ECO:0000313" key="3">
    <source>
        <dbReference type="Proteomes" id="UP000000346"/>
    </source>
</evidence>
<feature type="region of interest" description="Disordered" evidence="1">
    <location>
        <begin position="1"/>
        <end position="20"/>
    </location>
</feature>
<evidence type="ECO:0000313" key="2">
    <source>
        <dbReference type="EMBL" id="ADL19663.1"/>
    </source>
</evidence>
<dbReference type="InParanoid" id="D9Q2X5"/>
<keyword evidence="3" id="KW-1185">Reference proteome</keyword>
<gene>
    <name evidence="2" type="ordered locus">ASAC_1258</name>
</gene>
<sequence>MSSEGNQQGEAPEGKTQQREKVYTIRGLDPDLYDRFTKVAKEVGVTVGDLMNMAMSNLLVTLEASKDAAQKASSKVSRIAEKLKAAQSAAIKTMVSVVGDFDLISDIDELTVSKNDLLALDKPVVFSNIKRLVFSPDVDWDTINSKVRSIKVVNELVVPKGIPMLQLAKKCQLVKRIVVQE</sequence>
<dbReference type="GeneID" id="9499513"/>
<organism evidence="2 3">
    <name type="scientific">Acidilobus saccharovorans (strain DSM 16705 / JCM 18335 / VKM B-2471 / 345-15)</name>
    <dbReference type="NCBI Taxonomy" id="666510"/>
    <lineage>
        <taxon>Archaea</taxon>
        <taxon>Thermoproteota</taxon>
        <taxon>Thermoprotei</taxon>
        <taxon>Acidilobales</taxon>
        <taxon>Acidilobaceae</taxon>
        <taxon>Acidilobus</taxon>
    </lineage>
</organism>